<feature type="compositionally biased region" description="Basic residues" evidence="1">
    <location>
        <begin position="59"/>
        <end position="68"/>
    </location>
</feature>
<dbReference type="AlphaFoldDB" id="A0A6I9W0U9"/>
<evidence type="ECO:0000256" key="1">
    <source>
        <dbReference type="SAM" id="MobiDB-lite"/>
    </source>
</evidence>
<keyword evidence="2" id="KW-1185">Reference proteome</keyword>
<accession>A0A6I9W0U9</accession>
<gene>
    <name evidence="3" type="primary">LOC105425465</name>
</gene>
<reference evidence="3" key="1">
    <citation type="submission" date="2025-08" db="UniProtKB">
        <authorList>
            <consortium name="RefSeq"/>
        </authorList>
    </citation>
    <scope>IDENTIFICATION</scope>
</reference>
<name>A0A6I9W0U9_9HYME</name>
<evidence type="ECO:0000313" key="3">
    <source>
        <dbReference type="RefSeq" id="XP_011634555.1"/>
    </source>
</evidence>
<dbReference type="RefSeq" id="XP_011634555.1">
    <property type="nucleotide sequence ID" value="XM_011636253.1"/>
</dbReference>
<sequence length="87" mass="9450">MDDGGGGATIGEDGVYYARVGRRDCVVRHGTARHGAGREKNSISETVRVCMVAESRERPKRFNRQGKKKCGEHGKSYSRPGGTVRVG</sequence>
<dbReference type="Proteomes" id="UP000504615">
    <property type="component" value="Unplaced"/>
</dbReference>
<dbReference type="GeneID" id="105425465"/>
<feature type="region of interest" description="Disordered" evidence="1">
    <location>
        <begin position="59"/>
        <end position="87"/>
    </location>
</feature>
<protein>
    <submittedName>
        <fullName evidence="3">Uncharacterized protein LOC105425465</fullName>
    </submittedName>
</protein>
<evidence type="ECO:0000313" key="2">
    <source>
        <dbReference type="Proteomes" id="UP000504615"/>
    </source>
</evidence>
<proteinExistence type="predicted"/>
<dbReference type="KEGG" id="pbar:105425465"/>
<organism evidence="2 3">
    <name type="scientific">Pogonomyrmex barbatus</name>
    <name type="common">red harvester ant</name>
    <dbReference type="NCBI Taxonomy" id="144034"/>
    <lineage>
        <taxon>Eukaryota</taxon>
        <taxon>Metazoa</taxon>
        <taxon>Ecdysozoa</taxon>
        <taxon>Arthropoda</taxon>
        <taxon>Hexapoda</taxon>
        <taxon>Insecta</taxon>
        <taxon>Pterygota</taxon>
        <taxon>Neoptera</taxon>
        <taxon>Endopterygota</taxon>
        <taxon>Hymenoptera</taxon>
        <taxon>Apocrita</taxon>
        <taxon>Aculeata</taxon>
        <taxon>Formicoidea</taxon>
        <taxon>Formicidae</taxon>
        <taxon>Myrmicinae</taxon>
        <taxon>Pogonomyrmex</taxon>
    </lineage>
</organism>